<keyword evidence="2" id="KW-1185">Reference proteome</keyword>
<sequence length="107" mass="12127">MLVHTVACAVLWSPTLSNFAHGVLRISRQLGSHAISTLRTRMRTVALAMPMKASAWLCNIAIVGRVEYEYSVFDGRTLNPRLFAQEVVQDLLSILLQVLRKRCREFL</sequence>
<gene>
    <name evidence="1" type="ORF">JI435_303320</name>
</gene>
<dbReference type="AlphaFoldDB" id="A0A7U2F4Q1"/>
<name>A0A7U2F4Q1_PHANO</name>
<accession>A0A7U2F4Q1</accession>
<evidence type="ECO:0000313" key="2">
    <source>
        <dbReference type="Proteomes" id="UP000663193"/>
    </source>
</evidence>
<evidence type="ECO:0000313" key="1">
    <source>
        <dbReference type="EMBL" id="QRC98679.1"/>
    </source>
</evidence>
<dbReference type="Proteomes" id="UP000663193">
    <property type="component" value="Chromosome 8"/>
</dbReference>
<proteinExistence type="predicted"/>
<protein>
    <submittedName>
        <fullName evidence="1">Uncharacterized protein</fullName>
    </submittedName>
</protein>
<dbReference type="VEuPathDB" id="FungiDB:JI435_303320"/>
<dbReference type="EMBL" id="CP069030">
    <property type="protein sequence ID" value="QRC98679.1"/>
    <property type="molecule type" value="Genomic_DNA"/>
</dbReference>
<reference evidence="2" key="1">
    <citation type="journal article" date="2021" name="BMC Genomics">
        <title>Chromosome-level genome assembly and manually-curated proteome of model necrotroph Parastagonospora nodorum Sn15 reveals a genome-wide trove of candidate effector homologs, and redundancy of virulence-related functions within an accessory chromosome.</title>
        <authorList>
            <person name="Bertazzoni S."/>
            <person name="Jones D.A.B."/>
            <person name="Phan H.T."/>
            <person name="Tan K.-C."/>
            <person name="Hane J.K."/>
        </authorList>
    </citation>
    <scope>NUCLEOTIDE SEQUENCE [LARGE SCALE GENOMIC DNA]</scope>
    <source>
        <strain evidence="2">SN15 / ATCC MYA-4574 / FGSC 10173)</strain>
    </source>
</reference>
<organism evidence="1 2">
    <name type="scientific">Phaeosphaeria nodorum (strain SN15 / ATCC MYA-4574 / FGSC 10173)</name>
    <name type="common">Glume blotch fungus</name>
    <name type="synonym">Parastagonospora nodorum</name>
    <dbReference type="NCBI Taxonomy" id="321614"/>
    <lineage>
        <taxon>Eukaryota</taxon>
        <taxon>Fungi</taxon>
        <taxon>Dikarya</taxon>
        <taxon>Ascomycota</taxon>
        <taxon>Pezizomycotina</taxon>
        <taxon>Dothideomycetes</taxon>
        <taxon>Pleosporomycetidae</taxon>
        <taxon>Pleosporales</taxon>
        <taxon>Pleosporineae</taxon>
        <taxon>Phaeosphaeriaceae</taxon>
        <taxon>Parastagonospora</taxon>
    </lineage>
</organism>